<evidence type="ECO:0000256" key="2">
    <source>
        <dbReference type="ARBA" id="ARBA00022527"/>
    </source>
</evidence>
<dbReference type="Proteomes" id="UP001372338">
    <property type="component" value="Unassembled WGS sequence"/>
</dbReference>
<dbReference type="InterPro" id="IPR000719">
    <property type="entry name" value="Prot_kinase_dom"/>
</dbReference>
<keyword evidence="2" id="KW-0723">Serine/threonine-protein kinase</keyword>
<dbReference type="PROSITE" id="PS50011">
    <property type="entry name" value="PROTEIN_KINASE_DOM"/>
    <property type="match status" value="1"/>
</dbReference>
<dbReference type="AlphaFoldDB" id="A0AAN9EQN7"/>
<sequence>MTLLMREETLTETVARFYIAQSILAIESIHKHNYIHRDIKPDNLLLDKNGHMKLSDFGLCKPLDCSHLLSINENEVLDDENLNDTMDDDGSFSNSGNGRRWKSPLEQLQHWQINRRKLEISFCPHSGIVFDVCLNFISDFLNS</sequence>
<dbReference type="GO" id="GO:0005524">
    <property type="term" value="F:ATP binding"/>
    <property type="evidence" value="ECO:0007669"/>
    <property type="project" value="UniProtKB-KW"/>
</dbReference>
<proteinExistence type="predicted"/>
<accession>A0AAN9EQN7</accession>
<keyword evidence="4" id="KW-0547">Nucleotide-binding</keyword>
<comment type="catalytic activity">
    <reaction evidence="7">
        <text>L-threonyl-[protein] + ATP = O-phospho-L-threonyl-[protein] + ADP + H(+)</text>
        <dbReference type="Rhea" id="RHEA:46608"/>
        <dbReference type="Rhea" id="RHEA-COMP:11060"/>
        <dbReference type="Rhea" id="RHEA-COMP:11605"/>
        <dbReference type="ChEBI" id="CHEBI:15378"/>
        <dbReference type="ChEBI" id="CHEBI:30013"/>
        <dbReference type="ChEBI" id="CHEBI:30616"/>
        <dbReference type="ChEBI" id="CHEBI:61977"/>
        <dbReference type="ChEBI" id="CHEBI:456216"/>
        <dbReference type="EC" id="2.7.11.1"/>
    </reaction>
</comment>
<evidence type="ECO:0000256" key="5">
    <source>
        <dbReference type="ARBA" id="ARBA00022777"/>
    </source>
</evidence>
<organism evidence="10 11">
    <name type="scientific">Crotalaria pallida</name>
    <name type="common">Smooth rattlebox</name>
    <name type="synonym">Crotalaria striata</name>
    <dbReference type="NCBI Taxonomy" id="3830"/>
    <lineage>
        <taxon>Eukaryota</taxon>
        <taxon>Viridiplantae</taxon>
        <taxon>Streptophyta</taxon>
        <taxon>Embryophyta</taxon>
        <taxon>Tracheophyta</taxon>
        <taxon>Spermatophyta</taxon>
        <taxon>Magnoliopsida</taxon>
        <taxon>eudicotyledons</taxon>
        <taxon>Gunneridae</taxon>
        <taxon>Pentapetalae</taxon>
        <taxon>rosids</taxon>
        <taxon>fabids</taxon>
        <taxon>Fabales</taxon>
        <taxon>Fabaceae</taxon>
        <taxon>Papilionoideae</taxon>
        <taxon>50 kb inversion clade</taxon>
        <taxon>genistoids sensu lato</taxon>
        <taxon>core genistoids</taxon>
        <taxon>Crotalarieae</taxon>
        <taxon>Crotalaria</taxon>
    </lineage>
</organism>
<keyword evidence="3" id="KW-0808">Transferase</keyword>
<dbReference type="PANTHER" id="PTHR24356">
    <property type="entry name" value="SERINE/THREONINE-PROTEIN KINASE"/>
    <property type="match status" value="1"/>
</dbReference>
<dbReference type="FunFam" id="1.10.510.10:FF:000042">
    <property type="entry name" value="Non-specific serine/threonine protein kinase"/>
    <property type="match status" value="1"/>
</dbReference>
<comment type="caution">
    <text evidence="10">The sequence shown here is derived from an EMBL/GenBank/DDBJ whole genome shotgun (WGS) entry which is preliminary data.</text>
</comment>
<protein>
    <recommendedName>
        <fullName evidence="1">non-specific serine/threonine protein kinase</fullName>
        <ecNumber evidence="1">2.7.11.1</ecNumber>
    </recommendedName>
</protein>
<evidence type="ECO:0000256" key="8">
    <source>
        <dbReference type="ARBA" id="ARBA00048679"/>
    </source>
</evidence>
<evidence type="ECO:0000259" key="9">
    <source>
        <dbReference type="PROSITE" id="PS50011"/>
    </source>
</evidence>
<dbReference type="Gene3D" id="1.10.510.10">
    <property type="entry name" value="Transferase(Phosphotransferase) domain 1"/>
    <property type="match status" value="1"/>
</dbReference>
<name>A0AAN9EQN7_CROPI</name>
<dbReference type="EMBL" id="JAYWIO010000005">
    <property type="protein sequence ID" value="KAK7259290.1"/>
    <property type="molecule type" value="Genomic_DNA"/>
</dbReference>
<evidence type="ECO:0000256" key="6">
    <source>
        <dbReference type="ARBA" id="ARBA00022840"/>
    </source>
</evidence>
<dbReference type="EC" id="2.7.11.1" evidence="1"/>
<dbReference type="GO" id="GO:0035556">
    <property type="term" value="P:intracellular signal transduction"/>
    <property type="evidence" value="ECO:0007669"/>
    <property type="project" value="TreeGrafter"/>
</dbReference>
<reference evidence="10 11" key="1">
    <citation type="submission" date="2024-01" db="EMBL/GenBank/DDBJ databases">
        <title>The genomes of 5 underutilized Papilionoideae crops provide insights into root nodulation and disease resistanc.</title>
        <authorList>
            <person name="Yuan L."/>
        </authorList>
    </citation>
    <scope>NUCLEOTIDE SEQUENCE [LARGE SCALE GENOMIC DNA]</scope>
    <source>
        <strain evidence="10">ZHUSHIDOU_FW_LH</strain>
        <tissue evidence="10">Leaf</tissue>
    </source>
</reference>
<evidence type="ECO:0000313" key="10">
    <source>
        <dbReference type="EMBL" id="KAK7259290.1"/>
    </source>
</evidence>
<dbReference type="PANTHER" id="PTHR24356:SF369">
    <property type="entry name" value="AGC (CAMP-DEPENDENT, CGMP-DEPENDENT AND PROTEIN KINASE C) KINASE FAMILY PROTEIN"/>
    <property type="match status" value="1"/>
</dbReference>
<gene>
    <name evidence="10" type="ORF">RIF29_24893</name>
</gene>
<dbReference type="InterPro" id="IPR050236">
    <property type="entry name" value="Ser_Thr_kinase_AGC"/>
</dbReference>
<dbReference type="PROSITE" id="PS00108">
    <property type="entry name" value="PROTEIN_KINASE_ST"/>
    <property type="match status" value="1"/>
</dbReference>
<evidence type="ECO:0000313" key="11">
    <source>
        <dbReference type="Proteomes" id="UP001372338"/>
    </source>
</evidence>
<keyword evidence="11" id="KW-1185">Reference proteome</keyword>
<evidence type="ECO:0000256" key="3">
    <source>
        <dbReference type="ARBA" id="ARBA00022679"/>
    </source>
</evidence>
<keyword evidence="5" id="KW-0418">Kinase</keyword>
<dbReference type="SUPFAM" id="SSF56112">
    <property type="entry name" value="Protein kinase-like (PK-like)"/>
    <property type="match status" value="1"/>
</dbReference>
<evidence type="ECO:0000256" key="4">
    <source>
        <dbReference type="ARBA" id="ARBA00022741"/>
    </source>
</evidence>
<dbReference type="InterPro" id="IPR011009">
    <property type="entry name" value="Kinase-like_dom_sf"/>
</dbReference>
<feature type="domain" description="Protein kinase" evidence="9">
    <location>
        <begin position="1"/>
        <end position="143"/>
    </location>
</feature>
<dbReference type="Pfam" id="PF00069">
    <property type="entry name" value="Pkinase"/>
    <property type="match status" value="1"/>
</dbReference>
<keyword evidence="6" id="KW-0067">ATP-binding</keyword>
<evidence type="ECO:0000256" key="7">
    <source>
        <dbReference type="ARBA" id="ARBA00047899"/>
    </source>
</evidence>
<evidence type="ECO:0000256" key="1">
    <source>
        <dbReference type="ARBA" id="ARBA00012513"/>
    </source>
</evidence>
<dbReference type="GO" id="GO:0004674">
    <property type="term" value="F:protein serine/threonine kinase activity"/>
    <property type="evidence" value="ECO:0007669"/>
    <property type="project" value="UniProtKB-KW"/>
</dbReference>
<comment type="catalytic activity">
    <reaction evidence="8">
        <text>L-seryl-[protein] + ATP = O-phospho-L-seryl-[protein] + ADP + H(+)</text>
        <dbReference type="Rhea" id="RHEA:17989"/>
        <dbReference type="Rhea" id="RHEA-COMP:9863"/>
        <dbReference type="Rhea" id="RHEA-COMP:11604"/>
        <dbReference type="ChEBI" id="CHEBI:15378"/>
        <dbReference type="ChEBI" id="CHEBI:29999"/>
        <dbReference type="ChEBI" id="CHEBI:30616"/>
        <dbReference type="ChEBI" id="CHEBI:83421"/>
        <dbReference type="ChEBI" id="CHEBI:456216"/>
        <dbReference type="EC" id="2.7.11.1"/>
    </reaction>
</comment>
<dbReference type="InterPro" id="IPR008271">
    <property type="entry name" value="Ser/Thr_kinase_AS"/>
</dbReference>